<evidence type="ECO:0000313" key="2">
    <source>
        <dbReference type="EMBL" id="MBB6071243.1"/>
    </source>
</evidence>
<reference evidence="2 3" key="1">
    <citation type="submission" date="2020-08" db="EMBL/GenBank/DDBJ databases">
        <title>Genomic Encyclopedia of Type Strains, Phase IV (KMG-IV): sequencing the most valuable type-strain genomes for metagenomic binning, comparative biology and taxonomic classification.</title>
        <authorList>
            <person name="Goeker M."/>
        </authorList>
    </citation>
    <scope>NUCLEOTIDE SEQUENCE [LARGE SCALE GENOMIC DNA]</scope>
    <source>
        <strain evidence="2 3">DSM 29007</strain>
    </source>
</reference>
<evidence type="ECO:0000259" key="1">
    <source>
        <dbReference type="Pfam" id="PF12697"/>
    </source>
</evidence>
<comment type="caution">
    <text evidence="2">The sequence shown here is derived from an EMBL/GenBank/DDBJ whole genome shotgun (WGS) entry which is preliminary data.</text>
</comment>
<keyword evidence="3" id="KW-1185">Reference proteome</keyword>
<keyword evidence="2" id="KW-0378">Hydrolase</keyword>
<organism evidence="2 3">
    <name type="scientific">Longimicrobium terrae</name>
    <dbReference type="NCBI Taxonomy" id="1639882"/>
    <lineage>
        <taxon>Bacteria</taxon>
        <taxon>Pseudomonadati</taxon>
        <taxon>Gemmatimonadota</taxon>
        <taxon>Longimicrobiia</taxon>
        <taxon>Longimicrobiales</taxon>
        <taxon>Longimicrobiaceae</taxon>
        <taxon>Longimicrobium</taxon>
    </lineage>
</organism>
<name>A0A841GZQ7_9BACT</name>
<dbReference type="AlphaFoldDB" id="A0A841GZQ7"/>
<dbReference type="EMBL" id="JACHIA010000007">
    <property type="protein sequence ID" value="MBB6071243.1"/>
    <property type="molecule type" value="Genomic_DNA"/>
</dbReference>
<dbReference type="Proteomes" id="UP000582837">
    <property type="component" value="Unassembled WGS sequence"/>
</dbReference>
<proteinExistence type="predicted"/>
<dbReference type="InterPro" id="IPR000073">
    <property type="entry name" value="AB_hydrolase_1"/>
</dbReference>
<accession>A0A841GZQ7</accession>
<sequence>MRLSPADYAARLEVWARRAGVRARAVRYARPEARGEVCALRLSPPRPEARAVVVHGAGNDAVFPLLALFRTLLSAGVEVFSFDVDGHGRGSTTVFSVDAVRGAVAAAVRAAEEDRPALPLHLIGHSLGGALVLDALASNSVECASASILSAPVEVRIGVRTVFGELGGFFRRATLGQRADYGLWGLVPAFGPVRRGAYPFRRADADGRNWSYVAAVARLLAEMELERRVQSTRAPTLLVYSHGDALVPHAQGARLAARIPAARLVSPPSASHYGLPFDPATLAAVAEWTSSHALAAR</sequence>
<dbReference type="SUPFAM" id="SSF53474">
    <property type="entry name" value="alpha/beta-Hydrolases"/>
    <property type="match status" value="1"/>
</dbReference>
<dbReference type="PANTHER" id="PTHR43689">
    <property type="entry name" value="HYDROLASE"/>
    <property type="match status" value="1"/>
</dbReference>
<dbReference type="Gene3D" id="3.40.50.1820">
    <property type="entry name" value="alpha/beta hydrolase"/>
    <property type="match status" value="1"/>
</dbReference>
<evidence type="ECO:0000313" key="3">
    <source>
        <dbReference type="Proteomes" id="UP000582837"/>
    </source>
</evidence>
<protein>
    <submittedName>
        <fullName evidence="2">Alpha-beta hydrolase superfamily lysophospholipase</fullName>
    </submittedName>
</protein>
<feature type="domain" description="AB hydrolase-1" evidence="1">
    <location>
        <begin position="52"/>
        <end position="285"/>
    </location>
</feature>
<gene>
    <name evidence="2" type="ORF">HNQ61_002867</name>
</gene>
<dbReference type="InterPro" id="IPR029058">
    <property type="entry name" value="AB_hydrolase_fold"/>
</dbReference>
<dbReference type="PRINTS" id="PR00111">
    <property type="entry name" value="ABHYDROLASE"/>
</dbReference>
<dbReference type="PANTHER" id="PTHR43689:SF8">
    <property type="entry name" value="ALPHA_BETA-HYDROLASES SUPERFAMILY PROTEIN"/>
    <property type="match status" value="1"/>
</dbReference>
<dbReference type="RefSeq" id="WP_170033956.1">
    <property type="nucleotide sequence ID" value="NZ_JABDTL010000001.1"/>
</dbReference>
<dbReference type="GO" id="GO:0016787">
    <property type="term" value="F:hydrolase activity"/>
    <property type="evidence" value="ECO:0007669"/>
    <property type="project" value="UniProtKB-KW"/>
</dbReference>
<dbReference type="Pfam" id="PF12697">
    <property type="entry name" value="Abhydrolase_6"/>
    <property type="match status" value="1"/>
</dbReference>